<dbReference type="eggNOG" id="ENOG5032QWW">
    <property type="taxonomic scope" value="Bacteria"/>
</dbReference>
<reference evidence="1" key="1">
    <citation type="submission" date="2009-01" db="EMBL/GenBank/DDBJ databases">
        <title>Complete sequence of chromosome Cyanothece sp. PCC 7425.</title>
        <authorList>
            <consortium name="US DOE Joint Genome Institute"/>
            <person name="Lucas S."/>
            <person name="Copeland A."/>
            <person name="Lapidus A."/>
            <person name="Glavina del Rio T."/>
            <person name="Dalin E."/>
            <person name="Tice H."/>
            <person name="Bruce D."/>
            <person name="Goodwin L."/>
            <person name="Pitluck S."/>
            <person name="Sims D."/>
            <person name="Meineke L."/>
            <person name="Brettin T."/>
            <person name="Detter J.C."/>
            <person name="Han C."/>
            <person name="Larimer F."/>
            <person name="Land M."/>
            <person name="Hauser L."/>
            <person name="Kyrpides N."/>
            <person name="Ovchinnikova G."/>
            <person name="Liberton M."/>
            <person name="Stoeckel J."/>
            <person name="Banerjee A."/>
            <person name="Singh A."/>
            <person name="Page L."/>
            <person name="Sato H."/>
            <person name="Zhao L."/>
            <person name="Sherman L."/>
            <person name="Pakrasi H."/>
            <person name="Richardson P."/>
        </authorList>
    </citation>
    <scope>NUCLEOTIDE SEQUENCE</scope>
    <source>
        <strain evidence="1">PCC 7425</strain>
    </source>
</reference>
<evidence type="ECO:0000313" key="1">
    <source>
        <dbReference type="EMBL" id="ACL46320.1"/>
    </source>
</evidence>
<dbReference type="HOGENOM" id="CLU_1648397_0_0_3"/>
<dbReference type="STRING" id="395961.Cyan7425_4006"/>
<dbReference type="EMBL" id="CP001344">
    <property type="protein sequence ID" value="ACL46320.1"/>
    <property type="molecule type" value="Genomic_DNA"/>
</dbReference>
<dbReference type="OrthoDB" id="454105at2"/>
<dbReference type="AlphaFoldDB" id="B8HVK8"/>
<dbReference type="KEGG" id="cyn:Cyan7425_4006"/>
<sequence length="163" mass="18821">MAAKQYDFDTQRKVGQEGEIFLDHWLSPTYKVLNVSEDLKYQQSGIDRVVTRPDGSVITIEYKFDMAAKRTGNLFFETVSNDKELIPGWGWSSQADYWIFLIPEQEIIVFKPGNLRALVWELQKSLKERSVANKGYNTIGYPIPLIQARKVAVQIKTLYLENL</sequence>
<proteinExistence type="predicted"/>
<gene>
    <name evidence="1" type="ordered locus">Cyan7425_4006</name>
</gene>
<accession>B8HVK8</accession>
<organism evidence="1">
    <name type="scientific">Cyanothece sp. (strain PCC 7425 / ATCC 29141)</name>
    <dbReference type="NCBI Taxonomy" id="395961"/>
    <lineage>
        <taxon>Bacteria</taxon>
        <taxon>Bacillati</taxon>
        <taxon>Cyanobacteriota</taxon>
        <taxon>Cyanophyceae</taxon>
        <taxon>Gomontiellales</taxon>
        <taxon>Cyanothecaceae</taxon>
        <taxon>Cyanothece</taxon>
    </lineage>
</organism>
<name>B8HVK8_CYAP4</name>
<protein>
    <submittedName>
        <fullName evidence="1">Uncharacterized protein</fullName>
    </submittedName>
</protein>